<feature type="transmembrane region" description="Helical" evidence="2">
    <location>
        <begin position="310"/>
        <end position="331"/>
    </location>
</feature>
<protein>
    <recommendedName>
        <fullName evidence="5">DUF5667 domain-containing protein</fullName>
    </recommendedName>
</protein>
<evidence type="ECO:0000256" key="2">
    <source>
        <dbReference type="SAM" id="Phobius"/>
    </source>
</evidence>
<feature type="compositionally biased region" description="Basic and acidic residues" evidence="1">
    <location>
        <begin position="268"/>
        <end position="301"/>
    </location>
</feature>
<feature type="compositionally biased region" description="Basic residues" evidence="1">
    <location>
        <begin position="242"/>
        <end position="253"/>
    </location>
</feature>
<name>A0ABT2SZ12_9FIRM</name>
<feature type="compositionally biased region" description="Polar residues" evidence="1">
    <location>
        <begin position="170"/>
        <end position="180"/>
    </location>
</feature>
<gene>
    <name evidence="3" type="ORF">OCV77_01745</name>
</gene>
<evidence type="ECO:0000313" key="3">
    <source>
        <dbReference type="EMBL" id="MCU6743235.1"/>
    </source>
</evidence>
<organism evidence="3 4">
    <name type="scientific">Suilimivivens aceti</name>
    <dbReference type="NCBI Taxonomy" id="2981774"/>
    <lineage>
        <taxon>Bacteria</taxon>
        <taxon>Bacillati</taxon>
        <taxon>Bacillota</taxon>
        <taxon>Clostridia</taxon>
        <taxon>Lachnospirales</taxon>
        <taxon>Lachnospiraceae</taxon>
        <taxon>Suilimivivens</taxon>
    </lineage>
</organism>
<dbReference type="RefSeq" id="WP_262572781.1">
    <property type="nucleotide sequence ID" value="NZ_JAOQKJ010000002.1"/>
</dbReference>
<feature type="compositionally biased region" description="Acidic residues" evidence="1">
    <location>
        <begin position="181"/>
        <end position="200"/>
    </location>
</feature>
<keyword evidence="2" id="KW-0472">Membrane</keyword>
<feature type="compositionally biased region" description="Acidic residues" evidence="1">
    <location>
        <begin position="225"/>
        <end position="235"/>
    </location>
</feature>
<evidence type="ECO:0008006" key="5">
    <source>
        <dbReference type="Google" id="ProtNLM"/>
    </source>
</evidence>
<feature type="region of interest" description="Disordered" evidence="1">
    <location>
        <begin position="1"/>
        <end position="301"/>
    </location>
</feature>
<feature type="compositionally biased region" description="Basic residues" evidence="1">
    <location>
        <begin position="107"/>
        <end position="120"/>
    </location>
</feature>
<accession>A0ABT2SZ12</accession>
<dbReference type="EMBL" id="JAOQKJ010000002">
    <property type="protein sequence ID" value="MCU6743235.1"/>
    <property type="molecule type" value="Genomic_DNA"/>
</dbReference>
<dbReference type="Proteomes" id="UP001652432">
    <property type="component" value="Unassembled WGS sequence"/>
</dbReference>
<feature type="compositionally biased region" description="Basic and acidic residues" evidence="1">
    <location>
        <begin position="45"/>
        <end position="93"/>
    </location>
</feature>
<feature type="compositionally biased region" description="Basic and acidic residues" evidence="1">
    <location>
        <begin position="141"/>
        <end position="152"/>
    </location>
</feature>
<evidence type="ECO:0000256" key="1">
    <source>
        <dbReference type="SAM" id="MobiDB-lite"/>
    </source>
</evidence>
<sequence length="507" mass="57792">MSTDEEYLDNLLKTMSTDDTEENDDNKIMSLMNETDPMENKTAPMRKEVFSDIRPEDEIPSADKKGDEKKPVVDESWKAELDEMLAKADKAQEGLESVPEEPVEKKKEKKKRHFLFRKKVKDKDSREQDSAQTEPAVMVDTDQRDGTEKEKIQSASEANDGLTNEDNDNSTDWTSLPGNNDDQEGQENGEPFEEPDWADEIPEKNEKKKKGFFGNLLETLFREEPDIDIEEETEEKPEKEKKEKKKKEKKGKSKEKNKATEAEGGEESEGKGTEDKKAEKKREKQQKKEEKKRKKEQEPKQPRVLNRKSLLTLVAFDATLISAVLLLGIFLPDYIDRREARNAFYDGDYVTVYQNLHGKGLGESDTVLYNRAAVVEKLQRKLDSYQINERTGNRAQALDALLSGAAVYDDIMAAGNAYGAENELAILYQQIIDTLQSQFQVDEAVAREVNSYESDDDYSEAVYSLINNGKLPESETEETEETGNATEQLPDLLKEEEDLMENVDSSF</sequence>
<feature type="compositionally biased region" description="Polar residues" evidence="1">
    <location>
        <begin position="153"/>
        <end position="162"/>
    </location>
</feature>
<proteinExistence type="predicted"/>
<keyword evidence="2" id="KW-1133">Transmembrane helix</keyword>
<evidence type="ECO:0000313" key="4">
    <source>
        <dbReference type="Proteomes" id="UP001652432"/>
    </source>
</evidence>
<reference evidence="3 4" key="1">
    <citation type="journal article" date="2021" name="ISME Commun">
        <title>Automated analysis of genomic sequences facilitates high-throughput and comprehensive description of bacteria.</title>
        <authorList>
            <person name="Hitch T.C.A."/>
        </authorList>
    </citation>
    <scope>NUCLEOTIDE SEQUENCE [LARGE SCALE GENOMIC DNA]</scope>
    <source>
        <strain evidence="3 4">Sanger_18</strain>
    </source>
</reference>
<comment type="caution">
    <text evidence="3">The sequence shown here is derived from an EMBL/GenBank/DDBJ whole genome shotgun (WGS) entry which is preliminary data.</text>
</comment>
<keyword evidence="4" id="KW-1185">Reference proteome</keyword>
<keyword evidence="2" id="KW-0812">Transmembrane</keyword>
<feature type="region of interest" description="Disordered" evidence="1">
    <location>
        <begin position="468"/>
        <end position="491"/>
    </location>
</feature>